<accession>A0ABP8R8Z4</accession>
<keyword evidence="7" id="KW-0812">Transmembrane</keyword>
<keyword evidence="7" id="KW-0472">Membrane</keyword>
<evidence type="ECO:0000256" key="4">
    <source>
        <dbReference type="ARBA" id="ARBA00022833"/>
    </source>
</evidence>
<feature type="transmembrane region" description="Helical" evidence="7">
    <location>
        <begin position="35"/>
        <end position="57"/>
    </location>
</feature>
<reference evidence="10" key="1">
    <citation type="journal article" date="2019" name="Int. J. Syst. Evol. Microbiol.">
        <title>The Global Catalogue of Microorganisms (GCM) 10K type strain sequencing project: providing services to taxonomists for standard genome sequencing and annotation.</title>
        <authorList>
            <consortium name="The Broad Institute Genomics Platform"/>
            <consortium name="The Broad Institute Genome Sequencing Center for Infectious Disease"/>
            <person name="Wu L."/>
            <person name="Ma J."/>
        </authorList>
    </citation>
    <scope>NUCLEOTIDE SEQUENCE [LARGE SCALE GENOMIC DNA]</scope>
    <source>
        <strain evidence="10">JCM 17933</strain>
    </source>
</reference>
<evidence type="ECO:0000256" key="6">
    <source>
        <dbReference type="RuleBase" id="RU003983"/>
    </source>
</evidence>
<keyword evidence="2" id="KW-0479">Metal-binding</keyword>
<dbReference type="RefSeq" id="WP_345475615.1">
    <property type="nucleotide sequence ID" value="NZ_BAABHF010000068.1"/>
</dbReference>
<evidence type="ECO:0000256" key="2">
    <source>
        <dbReference type="ARBA" id="ARBA00022723"/>
    </source>
</evidence>
<dbReference type="EMBL" id="BAABHF010000068">
    <property type="protein sequence ID" value="GAA4521109.1"/>
    <property type="molecule type" value="Genomic_DNA"/>
</dbReference>
<evidence type="ECO:0000256" key="3">
    <source>
        <dbReference type="ARBA" id="ARBA00022801"/>
    </source>
</evidence>
<protein>
    <recommendedName>
        <fullName evidence="8">Peptidase M48 domain-containing protein</fullName>
    </recommendedName>
</protein>
<keyword evidence="7" id="KW-1133">Transmembrane helix</keyword>
<keyword evidence="5 6" id="KW-0482">Metalloprotease</keyword>
<sequence>MILLGGLGLIVLVLGIGAGPLLSESAWSHRLPKAAAFAWAGVLAGAIAAAVGMVAVVSAGHHGLGHRVAEWLVNCWHHHEGGGARWYVLNALLLGATLAAVYVSARRYRHTLLQRRRHHEALQFIVRASSELDDVCVLDHPVPVAYCVPARTRLIVVSSGALDRLEDGELQAVLAHERAHLRHRHHVILTVVDSLAAALAWLPTFRAARRDLPLLLEMTADEIAARRWGRATVAAALRKLAISPSPAGGLAAGGSDHSQLDKRLARLETSPPADDAQVRRLTRITAMTSIAVPLLISAAWISATPLLC</sequence>
<evidence type="ECO:0000256" key="1">
    <source>
        <dbReference type="ARBA" id="ARBA00022670"/>
    </source>
</evidence>
<evidence type="ECO:0000256" key="7">
    <source>
        <dbReference type="SAM" id="Phobius"/>
    </source>
</evidence>
<evidence type="ECO:0000259" key="8">
    <source>
        <dbReference type="Pfam" id="PF01435"/>
    </source>
</evidence>
<proteinExistence type="inferred from homology"/>
<keyword evidence="1 6" id="KW-0645">Protease</keyword>
<feature type="transmembrane region" description="Helical" evidence="7">
    <location>
        <begin position="284"/>
        <end position="303"/>
    </location>
</feature>
<dbReference type="PANTHER" id="PTHR34978:SF3">
    <property type="entry name" value="SLR0241 PROTEIN"/>
    <property type="match status" value="1"/>
</dbReference>
<feature type="transmembrane region" description="Helical" evidence="7">
    <location>
        <begin position="6"/>
        <end position="23"/>
    </location>
</feature>
<keyword evidence="3 6" id="KW-0378">Hydrolase</keyword>
<dbReference type="InterPro" id="IPR001915">
    <property type="entry name" value="Peptidase_M48"/>
</dbReference>
<dbReference type="Proteomes" id="UP001500503">
    <property type="component" value="Unassembled WGS sequence"/>
</dbReference>
<dbReference type="PANTHER" id="PTHR34978">
    <property type="entry name" value="POSSIBLE SENSOR-TRANSDUCER PROTEIN BLAR"/>
    <property type="match status" value="1"/>
</dbReference>
<comment type="caution">
    <text evidence="9">The sequence shown here is derived from an EMBL/GenBank/DDBJ whole genome shotgun (WGS) entry which is preliminary data.</text>
</comment>
<dbReference type="CDD" id="cd07326">
    <property type="entry name" value="M56_BlaR1_MecR1_like"/>
    <property type="match status" value="1"/>
</dbReference>
<comment type="similarity">
    <text evidence="6">Belongs to the peptidase M48 family.</text>
</comment>
<evidence type="ECO:0000313" key="10">
    <source>
        <dbReference type="Proteomes" id="UP001500503"/>
    </source>
</evidence>
<feature type="transmembrane region" description="Helical" evidence="7">
    <location>
        <begin position="86"/>
        <end position="105"/>
    </location>
</feature>
<name>A0ABP8R8Z4_9ACTN</name>
<feature type="domain" description="Peptidase M48" evidence="8">
    <location>
        <begin position="114"/>
        <end position="197"/>
    </location>
</feature>
<dbReference type="Pfam" id="PF01435">
    <property type="entry name" value="Peptidase_M48"/>
    <property type="match status" value="1"/>
</dbReference>
<organism evidence="9 10">
    <name type="scientific">Actinoallomurus oryzae</name>
    <dbReference type="NCBI Taxonomy" id="502180"/>
    <lineage>
        <taxon>Bacteria</taxon>
        <taxon>Bacillati</taxon>
        <taxon>Actinomycetota</taxon>
        <taxon>Actinomycetes</taxon>
        <taxon>Streptosporangiales</taxon>
        <taxon>Thermomonosporaceae</taxon>
        <taxon>Actinoallomurus</taxon>
    </lineage>
</organism>
<gene>
    <name evidence="9" type="ORF">GCM10023191_099030</name>
</gene>
<dbReference type="Gene3D" id="3.30.2010.10">
    <property type="entry name" value="Metalloproteases ('zincins'), catalytic domain"/>
    <property type="match status" value="1"/>
</dbReference>
<keyword evidence="4 6" id="KW-0862">Zinc</keyword>
<keyword evidence="10" id="KW-1185">Reference proteome</keyword>
<evidence type="ECO:0000256" key="5">
    <source>
        <dbReference type="ARBA" id="ARBA00023049"/>
    </source>
</evidence>
<dbReference type="InterPro" id="IPR052173">
    <property type="entry name" value="Beta-lactam_resp_regulator"/>
</dbReference>
<evidence type="ECO:0000313" key="9">
    <source>
        <dbReference type="EMBL" id="GAA4521109.1"/>
    </source>
</evidence>
<comment type="cofactor">
    <cofactor evidence="6">
        <name>Zn(2+)</name>
        <dbReference type="ChEBI" id="CHEBI:29105"/>
    </cofactor>
    <text evidence="6">Binds 1 zinc ion per subunit.</text>
</comment>